<evidence type="ECO:0000256" key="3">
    <source>
        <dbReference type="ARBA" id="ARBA00023125"/>
    </source>
</evidence>
<dbReference type="InterPro" id="IPR004111">
    <property type="entry name" value="Repressor_TetR_C"/>
</dbReference>
<keyword evidence="2" id="KW-0805">Transcription regulation</keyword>
<dbReference type="EMBL" id="FNFB01000022">
    <property type="protein sequence ID" value="SDL48891.1"/>
    <property type="molecule type" value="Genomic_DNA"/>
</dbReference>
<dbReference type="Pfam" id="PF00440">
    <property type="entry name" value="TetR_N"/>
    <property type="match status" value="1"/>
</dbReference>
<dbReference type="GO" id="GO:0046677">
    <property type="term" value="P:response to antibiotic"/>
    <property type="evidence" value="ECO:0007669"/>
    <property type="project" value="InterPro"/>
</dbReference>
<dbReference type="Pfam" id="PF02909">
    <property type="entry name" value="TetR_C_1"/>
    <property type="match status" value="1"/>
</dbReference>
<dbReference type="STRING" id="683260.SAMN05421874_12298"/>
<dbReference type="GO" id="GO:0000976">
    <property type="term" value="F:transcription cis-regulatory region binding"/>
    <property type="evidence" value="ECO:0007669"/>
    <property type="project" value="TreeGrafter"/>
</dbReference>
<keyword evidence="3 5" id="KW-0238">DNA-binding</keyword>
<dbReference type="InterPro" id="IPR036271">
    <property type="entry name" value="Tet_transcr_reg_TetR-rel_C_sf"/>
</dbReference>
<sequence>MGKLTAQAIAERAVEIGDAEGIDALTIRRLATDLGVTPMALYWHYKNKERLLVGMADHLVSGFALKPADERPWQERLRDLTEGLIRTLRAHPCARQVLDQIDPSEVPSFLVVWDGTLGLAKEAGFDADESCLLAKYLLNSAVAIADAPVHHLAGHTDEEVAQIRRAKRLGLESLDPQRYPHLVEMAGPLTGGSATTYDTFGVDLVLAGIEALAARRRGGAG</sequence>
<feature type="DNA-binding region" description="H-T-H motif" evidence="5">
    <location>
        <begin position="26"/>
        <end position="45"/>
    </location>
</feature>
<evidence type="ECO:0000313" key="8">
    <source>
        <dbReference type="Proteomes" id="UP000198683"/>
    </source>
</evidence>
<evidence type="ECO:0000256" key="4">
    <source>
        <dbReference type="ARBA" id="ARBA00023163"/>
    </source>
</evidence>
<dbReference type="InterPro" id="IPR003012">
    <property type="entry name" value="Tet_transcr_reg_TetR"/>
</dbReference>
<dbReference type="AlphaFoldDB" id="A0A1G9KGS2"/>
<dbReference type="InterPro" id="IPR009057">
    <property type="entry name" value="Homeodomain-like_sf"/>
</dbReference>
<accession>A0A1G9KGS2</accession>
<dbReference type="SUPFAM" id="SSF46689">
    <property type="entry name" value="Homeodomain-like"/>
    <property type="match status" value="1"/>
</dbReference>
<evidence type="ECO:0000256" key="1">
    <source>
        <dbReference type="ARBA" id="ARBA00022491"/>
    </source>
</evidence>
<protein>
    <submittedName>
        <fullName evidence="7">Regulatory protein, tetR family</fullName>
    </submittedName>
</protein>
<dbReference type="InterPro" id="IPR001647">
    <property type="entry name" value="HTH_TetR"/>
</dbReference>
<proteinExistence type="predicted"/>
<evidence type="ECO:0000256" key="5">
    <source>
        <dbReference type="PROSITE-ProRule" id="PRU00335"/>
    </source>
</evidence>
<evidence type="ECO:0000313" key="7">
    <source>
        <dbReference type="EMBL" id="SDL48891.1"/>
    </source>
</evidence>
<keyword evidence="4" id="KW-0804">Transcription</keyword>
<dbReference type="GO" id="GO:0045892">
    <property type="term" value="P:negative regulation of DNA-templated transcription"/>
    <property type="evidence" value="ECO:0007669"/>
    <property type="project" value="InterPro"/>
</dbReference>
<dbReference type="PANTHER" id="PTHR30055">
    <property type="entry name" value="HTH-TYPE TRANSCRIPTIONAL REGULATOR RUTR"/>
    <property type="match status" value="1"/>
</dbReference>
<reference evidence="7 8" key="1">
    <citation type="submission" date="2016-10" db="EMBL/GenBank/DDBJ databases">
        <authorList>
            <person name="de Groot N.N."/>
        </authorList>
    </citation>
    <scope>NUCLEOTIDE SEQUENCE [LARGE SCALE GENOMIC DNA]</scope>
    <source>
        <strain evidence="7 8">CGMCC 4.5681</strain>
    </source>
</reference>
<dbReference type="SUPFAM" id="SSF48498">
    <property type="entry name" value="Tetracyclin repressor-like, C-terminal domain"/>
    <property type="match status" value="1"/>
</dbReference>
<dbReference type="InterPro" id="IPR050109">
    <property type="entry name" value="HTH-type_TetR-like_transc_reg"/>
</dbReference>
<evidence type="ECO:0000259" key="6">
    <source>
        <dbReference type="PROSITE" id="PS50977"/>
    </source>
</evidence>
<dbReference type="Proteomes" id="UP000198683">
    <property type="component" value="Unassembled WGS sequence"/>
</dbReference>
<dbReference type="PANTHER" id="PTHR30055:SF151">
    <property type="entry name" value="TRANSCRIPTIONAL REGULATORY PROTEIN"/>
    <property type="match status" value="1"/>
</dbReference>
<dbReference type="PRINTS" id="PR00400">
    <property type="entry name" value="TETREPRESSOR"/>
</dbReference>
<name>A0A1G9KGS2_9ACTN</name>
<keyword evidence="1" id="KW-0678">Repressor</keyword>
<feature type="domain" description="HTH tetR-type" evidence="6">
    <location>
        <begin position="3"/>
        <end position="63"/>
    </location>
</feature>
<dbReference type="RefSeq" id="WP_090770910.1">
    <property type="nucleotide sequence ID" value="NZ_FNFB01000022.1"/>
</dbReference>
<dbReference type="PROSITE" id="PS50977">
    <property type="entry name" value="HTH_TETR_2"/>
    <property type="match status" value="1"/>
</dbReference>
<dbReference type="Gene3D" id="1.10.357.10">
    <property type="entry name" value="Tetracycline Repressor, domain 2"/>
    <property type="match status" value="1"/>
</dbReference>
<keyword evidence="8" id="KW-1185">Reference proteome</keyword>
<organism evidence="7 8">
    <name type="scientific">Nonomuraea maritima</name>
    <dbReference type="NCBI Taxonomy" id="683260"/>
    <lineage>
        <taxon>Bacteria</taxon>
        <taxon>Bacillati</taxon>
        <taxon>Actinomycetota</taxon>
        <taxon>Actinomycetes</taxon>
        <taxon>Streptosporangiales</taxon>
        <taxon>Streptosporangiaceae</taxon>
        <taxon>Nonomuraea</taxon>
    </lineage>
</organism>
<dbReference type="GO" id="GO:0003700">
    <property type="term" value="F:DNA-binding transcription factor activity"/>
    <property type="evidence" value="ECO:0007669"/>
    <property type="project" value="TreeGrafter"/>
</dbReference>
<evidence type="ECO:0000256" key="2">
    <source>
        <dbReference type="ARBA" id="ARBA00023015"/>
    </source>
</evidence>
<gene>
    <name evidence="7" type="ORF">SAMN05421874_12298</name>
</gene>